<name>A0A2T3KCZ9_9GAMM</name>
<reference evidence="1 2" key="1">
    <citation type="submission" date="2018-01" db="EMBL/GenBank/DDBJ databases">
        <title>Whole genome sequencing of Histamine producing bacteria.</title>
        <authorList>
            <person name="Butler K."/>
        </authorList>
    </citation>
    <scope>NUCLEOTIDE SEQUENCE [LARGE SCALE GENOMIC DNA]</scope>
    <source>
        <strain evidence="1 2">FS-7.2</strain>
    </source>
</reference>
<dbReference type="Proteomes" id="UP000241426">
    <property type="component" value="Unassembled WGS sequence"/>
</dbReference>
<gene>
    <name evidence="1" type="ORF">C9J27_20395</name>
</gene>
<evidence type="ECO:0000313" key="1">
    <source>
        <dbReference type="EMBL" id="PSU93864.1"/>
    </source>
</evidence>
<protein>
    <submittedName>
        <fullName evidence="1">Uncharacterized protein</fullName>
    </submittedName>
</protein>
<evidence type="ECO:0000313" key="2">
    <source>
        <dbReference type="Proteomes" id="UP000241426"/>
    </source>
</evidence>
<comment type="caution">
    <text evidence="1">The sequence shown here is derived from an EMBL/GenBank/DDBJ whole genome shotgun (WGS) entry which is preliminary data.</text>
</comment>
<sequence length="145" mass="17322">MTTEITRLVCGAGIVDTDIDLKENGRYINQYRTWRAMIRQAYGANIKNRRVEGLTVCDDWFYFSKYKAWFDANKKERFYVSRDLKIPGNKHYSPETCVFVPYAWGRLFPNGSKELIDKEMQRCRVEYANDKEFMRLVDSILDRYK</sequence>
<dbReference type="RefSeq" id="WP_107225625.1">
    <property type="nucleotide sequence ID" value="NZ_PYNF01000026.1"/>
</dbReference>
<organism evidence="1 2">
    <name type="scientific">Photobacterium kishitanii</name>
    <dbReference type="NCBI Taxonomy" id="318456"/>
    <lineage>
        <taxon>Bacteria</taxon>
        <taxon>Pseudomonadati</taxon>
        <taxon>Pseudomonadota</taxon>
        <taxon>Gammaproteobacteria</taxon>
        <taxon>Vibrionales</taxon>
        <taxon>Vibrionaceae</taxon>
        <taxon>Photobacterium</taxon>
    </lineage>
</organism>
<proteinExistence type="predicted"/>
<dbReference type="EMBL" id="PYNF01000026">
    <property type="protein sequence ID" value="PSU93864.1"/>
    <property type="molecule type" value="Genomic_DNA"/>
</dbReference>
<dbReference type="AlphaFoldDB" id="A0A2T3KCZ9"/>
<accession>A0A2T3KCZ9</accession>